<evidence type="ECO:0000313" key="3">
    <source>
        <dbReference type="EMBL" id="AWT25578.1"/>
    </source>
</evidence>
<dbReference type="Proteomes" id="UP000247696">
    <property type="component" value="Chromosome"/>
</dbReference>
<keyword evidence="2" id="KW-1133">Transmembrane helix</keyword>
<dbReference type="AlphaFoldDB" id="A0A2Z3YN56"/>
<feature type="transmembrane region" description="Helical" evidence="2">
    <location>
        <begin position="236"/>
        <end position="260"/>
    </location>
</feature>
<sequence length="268" mass="27839">MSPTSTAAVQGTSTVSGRSAVPRVSPLNPLRAEITKLFSVRSSAVYAILLTGSLYGPVTLVALLSEGSPDLDWSTLLTGLPIFQLIAVIFAASGTAGDIRNHMHAQAFLTQHGRWQWVIAKVTVTAVFTAVTYAVGTALAVGIGGVLGGHLVLGTGVHMVTVGLVTSVLFAAMCVGLACILRGQVASVAVPVAWMLVIDGMLGMAAGSIDLFRPLAAVAPVQRMNQLMGGSDPLDLGLSTAVCYLVIVGWFVVLTGAGLWRDRRTDVR</sequence>
<evidence type="ECO:0008006" key="5">
    <source>
        <dbReference type="Google" id="ProtNLM"/>
    </source>
</evidence>
<keyword evidence="2" id="KW-0812">Transmembrane</keyword>
<evidence type="ECO:0000256" key="1">
    <source>
        <dbReference type="SAM" id="MobiDB-lite"/>
    </source>
</evidence>
<name>A0A2Z3YN56_9CORY</name>
<gene>
    <name evidence="3" type="ORF">Csp1_07690</name>
</gene>
<reference evidence="4" key="1">
    <citation type="submission" date="2017-11" db="EMBL/GenBank/DDBJ databases">
        <title>Otitis media/interna in a cat caused by the recently described species Corynebacterium provencense.</title>
        <authorList>
            <person name="Kittl S."/>
            <person name="Brodard I."/>
            <person name="Rychener L."/>
            <person name="Jores J."/>
            <person name="Roosje P."/>
            <person name="Gobeli Brawand S."/>
        </authorList>
    </citation>
    <scope>NUCLEOTIDE SEQUENCE [LARGE SCALE GENOMIC DNA]</scope>
    <source>
        <strain evidence="4">17KM38</strain>
    </source>
</reference>
<feature type="compositionally biased region" description="Polar residues" evidence="1">
    <location>
        <begin position="1"/>
        <end position="17"/>
    </location>
</feature>
<organism evidence="3 4">
    <name type="scientific">Corynebacterium provencense</name>
    <dbReference type="NCBI Taxonomy" id="1737425"/>
    <lineage>
        <taxon>Bacteria</taxon>
        <taxon>Bacillati</taxon>
        <taxon>Actinomycetota</taxon>
        <taxon>Actinomycetes</taxon>
        <taxon>Mycobacteriales</taxon>
        <taxon>Corynebacteriaceae</taxon>
        <taxon>Corynebacterium</taxon>
    </lineage>
</organism>
<dbReference type="RefSeq" id="WP_227871198.1">
    <property type="nucleotide sequence ID" value="NZ_CABKVS010000001.1"/>
</dbReference>
<evidence type="ECO:0000313" key="4">
    <source>
        <dbReference type="Proteomes" id="UP000247696"/>
    </source>
</evidence>
<dbReference type="STRING" id="1737425.GCA_900049755_00524"/>
<feature type="transmembrane region" description="Helical" evidence="2">
    <location>
        <begin position="159"/>
        <end position="181"/>
    </location>
</feature>
<keyword evidence="4" id="KW-1185">Reference proteome</keyword>
<feature type="transmembrane region" description="Helical" evidence="2">
    <location>
        <begin position="44"/>
        <end position="64"/>
    </location>
</feature>
<accession>A0A2Z3YN56</accession>
<feature type="transmembrane region" description="Helical" evidence="2">
    <location>
        <begin position="193"/>
        <end position="216"/>
    </location>
</feature>
<keyword evidence="2" id="KW-0472">Membrane</keyword>
<feature type="region of interest" description="Disordered" evidence="1">
    <location>
        <begin position="1"/>
        <end position="20"/>
    </location>
</feature>
<feature type="transmembrane region" description="Helical" evidence="2">
    <location>
        <begin position="118"/>
        <end position="147"/>
    </location>
</feature>
<dbReference type="KEGG" id="cpre:Csp1_07690"/>
<protein>
    <recommendedName>
        <fullName evidence="5">ABC-2 type transporter domain-containing protein</fullName>
    </recommendedName>
</protein>
<feature type="transmembrane region" description="Helical" evidence="2">
    <location>
        <begin position="76"/>
        <end position="97"/>
    </location>
</feature>
<dbReference type="EMBL" id="CP024988">
    <property type="protein sequence ID" value="AWT25578.1"/>
    <property type="molecule type" value="Genomic_DNA"/>
</dbReference>
<proteinExistence type="predicted"/>
<evidence type="ECO:0000256" key="2">
    <source>
        <dbReference type="SAM" id="Phobius"/>
    </source>
</evidence>